<feature type="chain" id="PRO_5013325166" evidence="2">
    <location>
        <begin position="21"/>
        <end position="205"/>
    </location>
</feature>
<accession>A0A226EIQ7</accession>
<keyword evidence="4" id="KW-1185">Reference proteome</keyword>
<comment type="caution">
    <text evidence="3">The sequence shown here is derived from an EMBL/GenBank/DDBJ whole genome shotgun (WGS) entry which is preliminary data.</text>
</comment>
<keyword evidence="2" id="KW-0732">Signal</keyword>
<dbReference type="EMBL" id="LNIX01000003">
    <property type="protein sequence ID" value="OXA56997.1"/>
    <property type="molecule type" value="Genomic_DNA"/>
</dbReference>
<evidence type="ECO:0000256" key="1">
    <source>
        <dbReference type="SAM" id="MobiDB-lite"/>
    </source>
</evidence>
<dbReference type="Proteomes" id="UP000198287">
    <property type="component" value="Unassembled WGS sequence"/>
</dbReference>
<feature type="compositionally biased region" description="Low complexity" evidence="1">
    <location>
        <begin position="141"/>
        <end position="168"/>
    </location>
</feature>
<evidence type="ECO:0000313" key="4">
    <source>
        <dbReference type="Proteomes" id="UP000198287"/>
    </source>
</evidence>
<name>A0A226EIQ7_FOLCA</name>
<feature type="signal peptide" evidence="2">
    <location>
        <begin position="1"/>
        <end position="20"/>
    </location>
</feature>
<reference evidence="3 4" key="1">
    <citation type="submission" date="2015-12" db="EMBL/GenBank/DDBJ databases">
        <title>The genome of Folsomia candida.</title>
        <authorList>
            <person name="Faddeeva A."/>
            <person name="Derks M.F."/>
            <person name="Anvar Y."/>
            <person name="Smit S."/>
            <person name="Van Straalen N."/>
            <person name="Roelofs D."/>
        </authorList>
    </citation>
    <scope>NUCLEOTIDE SEQUENCE [LARGE SCALE GENOMIC DNA]</scope>
    <source>
        <strain evidence="3 4">VU population</strain>
        <tissue evidence="3">Whole body</tissue>
    </source>
</reference>
<evidence type="ECO:0000313" key="3">
    <source>
        <dbReference type="EMBL" id="OXA56997.1"/>
    </source>
</evidence>
<protein>
    <submittedName>
        <fullName evidence="3">Uncharacterized protein</fullName>
    </submittedName>
</protein>
<gene>
    <name evidence="3" type="ORF">Fcan01_08363</name>
</gene>
<feature type="region of interest" description="Disordered" evidence="1">
    <location>
        <begin position="134"/>
        <end position="183"/>
    </location>
</feature>
<sequence length="205" mass="21718">MRKLSLLSILTIAILAKVSTVQLQITLFKVAKYNQSCSPMSLLVPTICEQYDRTVRCSSDFLGTCVCNTGDDDAYFSEEEQACVGLVGGLCLTDATSLGRKICTENADCFPVGPGTIGSCACLDGWKENADKKCENDDEFTGTPGTLRPTTTRKPLVPVVTTTTRDPNATPPPPPPGDSGSGTLSSVNTLLALVSTFILLGCKLL</sequence>
<organism evidence="3 4">
    <name type="scientific">Folsomia candida</name>
    <name type="common">Springtail</name>
    <dbReference type="NCBI Taxonomy" id="158441"/>
    <lineage>
        <taxon>Eukaryota</taxon>
        <taxon>Metazoa</taxon>
        <taxon>Ecdysozoa</taxon>
        <taxon>Arthropoda</taxon>
        <taxon>Hexapoda</taxon>
        <taxon>Collembola</taxon>
        <taxon>Entomobryomorpha</taxon>
        <taxon>Isotomoidea</taxon>
        <taxon>Isotomidae</taxon>
        <taxon>Proisotominae</taxon>
        <taxon>Folsomia</taxon>
    </lineage>
</organism>
<dbReference type="AlphaFoldDB" id="A0A226EIQ7"/>
<evidence type="ECO:0000256" key="2">
    <source>
        <dbReference type="SAM" id="SignalP"/>
    </source>
</evidence>
<proteinExistence type="predicted"/>